<dbReference type="EMBL" id="MU006093">
    <property type="protein sequence ID" value="KAF2840309.1"/>
    <property type="molecule type" value="Genomic_DNA"/>
</dbReference>
<evidence type="ECO:0000259" key="2">
    <source>
        <dbReference type="Pfam" id="PF11274"/>
    </source>
</evidence>
<name>A0A9P4SD75_9PEZI</name>
<keyword evidence="4" id="KW-1185">Reference proteome</keyword>
<protein>
    <recommendedName>
        <fullName evidence="2">DUF3074 domain-containing protein</fullName>
    </recommendedName>
</protein>
<dbReference type="Proteomes" id="UP000799429">
    <property type="component" value="Unassembled WGS sequence"/>
</dbReference>
<evidence type="ECO:0000313" key="4">
    <source>
        <dbReference type="Proteomes" id="UP000799429"/>
    </source>
</evidence>
<dbReference type="OrthoDB" id="6423603at2759"/>
<dbReference type="PANTHER" id="PTHR40370">
    <property type="entry name" value="EXPRESSED PROTEIN"/>
    <property type="match status" value="1"/>
</dbReference>
<feature type="compositionally biased region" description="Basic and acidic residues" evidence="1">
    <location>
        <begin position="88"/>
        <end position="107"/>
    </location>
</feature>
<dbReference type="PANTHER" id="PTHR40370:SF1">
    <property type="entry name" value="DUF3074 DOMAIN-CONTAINING PROTEIN"/>
    <property type="match status" value="1"/>
</dbReference>
<accession>A0A9P4SD75</accession>
<feature type="domain" description="DUF3074" evidence="2">
    <location>
        <begin position="101"/>
        <end position="272"/>
    </location>
</feature>
<evidence type="ECO:0000313" key="3">
    <source>
        <dbReference type="EMBL" id="KAF2840309.1"/>
    </source>
</evidence>
<feature type="region of interest" description="Disordered" evidence="1">
    <location>
        <begin position="87"/>
        <end position="107"/>
    </location>
</feature>
<sequence>MSSDQIYTRLERLQMEEIPRHSSLRTWQRINACEFDTPAEFACAILKEGQKFITQYLRDATGTTKRKTPASDGIITIRSKLYKSSDLPARRDGHTRQDERWTSRSSTHEDKSAFRTASWDEFNAVLFTDRNRNEGRYTPDILEVTEVCNWNDKMPQLEDGLTDISLSLWAMYHKMPTFLSNRRFMVIVATARFSDNMFLTVKVPVEPVHNSTRPCIDGQYVSIEKVERFPDSREIQWDMATASDAGGMLPLWVQRPGIGPAIAKDVGLVMKYLHSFRVDSD</sequence>
<comment type="caution">
    <text evidence="3">The sequence shown here is derived from an EMBL/GenBank/DDBJ whole genome shotgun (WGS) entry which is preliminary data.</text>
</comment>
<evidence type="ECO:0000256" key="1">
    <source>
        <dbReference type="SAM" id="MobiDB-lite"/>
    </source>
</evidence>
<dbReference type="AlphaFoldDB" id="A0A9P4SD75"/>
<organism evidence="3 4">
    <name type="scientific">Patellaria atrata CBS 101060</name>
    <dbReference type="NCBI Taxonomy" id="1346257"/>
    <lineage>
        <taxon>Eukaryota</taxon>
        <taxon>Fungi</taxon>
        <taxon>Dikarya</taxon>
        <taxon>Ascomycota</taxon>
        <taxon>Pezizomycotina</taxon>
        <taxon>Dothideomycetes</taxon>
        <taxon>Dothideomycetes incertae sedis</taxon>
        <taxon>Patellariales</taxon>
        <taxon>Patellariaceae</taxon>
        <taxon>Patellaria</taxon>
    </lineage>
</organism>
<gene>
    <name evidence="3" type="ORF">M501DRAFT_690692</name>
</gene>
<proteinExistence type="predicted"/>
<dbReference type="InterPro" id="IPR024500">
    <property type="entry name" value="DUF3074"/>
</dbReference>
<reference evidence="3" key="1">
    <citation type="journal article" date="2020" name="Stud. Mycol.">
        <title>101 Dothideomycetes genomes: a test case for predicting lifestyles and emergence of pathogens.</title>
        <authorList>
            <person name="Haridas S."/>
            <person name="Albert R."/>
            <person name="Binder M."/>
            <person name="Bloem J."/>
            <person name="Labutti K."/>
            <person name="Salamov A."/>
            <person name="Andreopoulos B."/>
            <person name="Baker S."/>
            <person name="Barry K."/>
            <person name="Bills G."/>
            <person name="Bluhm B."/>
            <person name="Cannon C."/>
            <person name="Castanera R."/>
            <person name="Culley D."/>
            <person name="Daum C."/>
            <person name="Ezra D."/>
            <person name="Gonzalez J."/>
            <person name="Henrissat B."/>
            <person name="Kuo A."/>
            <person name="Liang C."/>
            <person name="Lipzen A."/>
            <person name="Lutzoni F."/>
            <person name="Magnuson J."/>
            <person name="Mondo S."/>
            <person name="Nolan M."/>
            <person name="Ohm R."/>
            <person name="Pangilinan J."/>
            <person name="Park H.-J."/>
            <person name="Ramirez L."/>
            <person name="Alfaro M."/>
            <person name="Sun H."/>
            <person name="Tritt A."/>
            <person name="Yoshinaga Y."/>
            <person name="Zwiers L.-H."/>
            <person name="Turgeon B."/>
            <person name="Goodwin S."/>
            <person name="Spatafora J."/>
            <person name="Crous P."/>
            <person name="Grigoriev I."/>
        </authorList>
    </citation>
    <scope>NUCLEOTIDE SEQUENCE</scope>
    <source>
        <strain evidence="3">CBS 101060</strain>
    </source>
</reference>
<dbReference type="SUPFAM" id="SSF55961">
    <property type="entry name" value="Bet v1-like"/>
    <property type="match status" value="1"/>
</dbReference>
<dbReference type="Pfam" id="PF11274">
    <property type="entry name" value="DUF3074"/>
    <property type="match status" value="1"/>
</dbReference>